<dbReference type="SUPFAM" id="SSF56784">
    <property type="entry name" value="HAD-like"/>
    <property type="match status" value="1"/>
</dbReference>
<dbReference type="SFLD" id="SFLDG01135">
    <property type="entry name" value="C1.5.6:_HAD__Beta-PGM__Phospha"/>
    <property type="match status" value="1"/>
</dbReference>
<dbReference type="Pfam" id="PF00702">
    <property type="entry name" value="Hydrolase"/>
    <property type="match status" value="1"/>
</dbReference>
<keyword evidence="3" id="KW-0479">Metal-binding</keyword>
<proteinExistence type="inferred from homology"/>
<organism evidence="5 6">
    <name type="scientific">Paracoccus aurantius</name>
    <dbReference type="NCBI Taxonomy" id="3073814"/>
    <lineage>
        <taxon>Bacteria</taxon>
        <taxon>Pseudomonadati</taxon>
        <taxon>Pseudomonadota</taxon>
        <taxon>Alphaproteobacteria</taxon>
        <taxon>Rhodobacterales</taxon>
        <taxon>Paracoccaceae</taxon>
        <taxon>Paracoccus</taxon>
    </lineage>
</organism>
<dbReference type="Proteomes" id="UP001269144">
    <property type="component" value="Unassembled WGS sequence"/>
</dbReference>
<keyword evidence="4" id="KW-0460">Magnesium</keyword>
<dbReference type="EC" id="3.1.3.-" evidence="5"/>
<evidence type="ECO:0000313" key="5">
    <source>
        <dbReference type="EMBL" id="MDS9467726.1"/>
    </source>
</evidence>
<dbReference type="PANTHER" id="PTHR46193">
    <property type="entry name" value="6-PHOSPHOGLUCONATE PHOSPHATASE"/>
    <property type="match status" value="1"/>
</dbReference>
<dbReference type="Gene3D" id="3.40.50.1000">
    <property type="entry name" value="HAD superfamily/HAD-like"/>
    <property type="match status" value="1"/>
</dbReference>
<protein>
    <submittedName>
        <fullName evidence="5">HAD family hydrolase</fullName>
        <ecNumber evidence="5">3.1.3.-</ecNumber>
    </submittedName>
</protein>
<name>A0ABU2HRQ4_9RHOB</name>
<comment type="cofactor">
    <cofactor evidence="1">
        <name>Mg(2+)</name>
        <dbReference type="ChEBI" id="CHEBI:18420"/>
    </cofactor>
</comment>
<dbReference type="SFLD" id="SFLDS00003">
    <property type="entry name" value="Haloacid_Dehalogenase"/>
    <property type="match status" value="1"/>
</dbReference>
<evidence type="ECO:0000256" key="1">
    <source>
        <dbReference type="ARBA" id="ARBA00001946"/>
    </source>
</evidence>
<accession>A0ABU2HRQ4</accession>
<dbReference type="GO" id="GO:0016787">
    <property type="term" value="F:hydrolase activity"/>
    <property type="evidence" value="ECO:0007669"/>
    <property type="project" value="UniProtKB-KW"/>
</dbReference>
<keyword evidence="6" id="KW-1185">Reference proteome</keyword>
<reference evidence="6" key="1">
    <citation type="submission" date="2023-07" db="EMBL/GenBank/DDBJ databases">
        <title>Paracoccus sp. MBLB3053 whole genome sequence.</title>
        <authorList>
            <person name="Hwang C.Y."/>
            <person name="Cho E.-S."/>
            <person name="Seo M.-J."/>
        </authorList>
    </citation>
    <scope>NUCLEOTIDE SEQUENCE [LARGE SCALE GENOMIC DNA]</scope>
    <source>
        <strain evidence="6">MBLB3053</strain>
    </source>
</reference>
<dbReference type="InterPro" id="IPR023214">
    <property type="entry name" value="HAD_sf"/>
</dbReference>
<evidence type="ECO:0000256" key="3">
    <source>
        <dbReference type="ARBA" id="ARBA00022723"/>
    </source>
</evidence>
<dbReference type="InterPro" id="IPR036412">
    <property type="entry name" value="HAD-like_sf"/>
</dbReference>
<dbReference type="EMBL" id="JAVQLW010000001">
    <property type="protein sequence ID" value="MDS9467726.1"/>
    <property type="molecule type" value="Genomic_DNA"/>
</dbReference>
<sequence length="219" mass="23154">MTQALIFDCDGVLVDSEPLAVIELLAMLDRIGAPVDSARIYDEFLGRSIQTIIDAVARDFAVDVRPALPGYREALAQRLGRELKAVDGMAEMIADCDAPRAVASSSAPDRLALSLRLTGIAPLFGPHVYSATQVRNGKPAPDLFLLAASSLGVEPRDCVVIEDSPAGIHAARAAGMRCIGFLGGSHAAPARLRERLAALAPDALIEHARELPNTLARLG</sequence>
<dbReference type="InterPro" id="IPR023198">
    <property type="entry name" value="PGP-like_dom2"/>
</dbReference>
<keyword evidence="5" id="KW-0378">Hydrolase</keyword>
<comment type="similarity">
    <text evidence="2">Belongs to the HAD-like hydrolase superfamily. CbbY/CbbZ/Gph/YieH family.</text>
</comment>
<evidence type="ECO:0000313" key="6">
    <source>
        <dbReference type="Proteomes" id="UP001269144"/>
    </source>
</evidence>
<dbReference type="CDD" id="cd07526">
    <property type="entry name" value="HAD_BPGM_like"/>
    <property type="match status" value="1"/>
</dbReference>
<dbReference type="RefSeq" id="WP_311159895.1">
    <property type="nucleotide sequence ID" value="NZ_JAVQLW010000001.1"/>
</dbReference>
<gene>
    <name evidence="5" type="ORF">RGQ15_09125</name>
</gene>
<dbReference type="SFLD" id="SFLDG01129">
    <property type="entry name" value="C1.5:_HAD__Beta-PGM__Phosphata"/>
    <property type="match status" value="1"/>
</dbReference>
<evidence type="ECO:0000256" key="2">
    <source>
        <dbReference type="ARBA" id="ARBA00006171"/>
    </source>
</evidence>
<evidence type="ECO:0000256" key="4">
    <source>
        <dbReference type="ARBA" id="ARBA00022842"/>
    </source>
</evidence>
<dbReference type="NCBIfam" id="TIGR01509">
    <property type="entry name" value="HAD-SF-IA-v3"/>
    <property type="match status" value="1"/>
</dbReference>
<dbReference type="InterPro" id="IPR051600">
    <property type="entry name" value="Beta-PGM-like"/>
</dbReference>
<comment type="caution">
    <text evidence="5">The sequence shown here is derived from an EMBL/GenBank/DDBJ whole genome shotgun (WGS) entry which is preliminary data.</text>
</comment>
<dbReference type="InterPro" id="IPR006439">
    <property type="entry name" value="HAD-SF_hydro_IA"/>
</dbReference>
<dbReference type="PANTHER" id="PTHR46193:SF10">
    <property type="entry name" value="6-PHOSPHOGLUCONATE PHOSPHATASE"/>
    <property type="match status" value="1"/>
</dbReference>
<dbReference type="Gene3D" id="1.10.150.240">
    <property type="entry name" value="Putative phosphatase, domain 2"/>
    <property type="match status" value="1"/>
</dbReference>